<dbReference type="Proteomes" id="UP000305888">
    <property type="component" value="Plasmid pD4M1C"/>
</dbReference>
<proteinExistence type="inferred from homology"/>
<name>A0A5B8G3D1_9RHOB</name>
<keyword evidence="4" id="KW-0503">Monooxygenase</keyword>
<dbReference type="Pfam" id="PF00296">
    <property type="entry name" value="Bac_luciferase"/>
    <property type="match status" value="1"/>
</dbReference>
<sequence>MSTARQMSLGLSMRYHGYHVAAWRHPDYVPGCNVDFSAYRDVARHAEAEKLDMIFFADGVAVRGTDTPEGALSHDMKNAELEPLTLLSAIAACTSDIGLVATASTTYNEPYHVARKYASLDHISGGRAGWNVVTSWSDQEALNFNRTENLAREERYARAAEFVDVVKGLWRSWEADAFTHDKAGGQFYDPAKLHVLNHKGPFFQVRGPLNSCRTPQGEPVIVQAGASNQGRDIAARHAHVVYSVSQTVEHAREFYADLKARAAGMGRTGAAPLIMPGITLYVGATQEEAQAKFDTLQALIDPLAGLALLYTFCGDLSGHDVDGPVPFDALPQGGIISIGAGLLAEAKAGNLTIRQLYERVAAGFTGRFLIGTPESIVDDMQMWFETGAADGFNICPPMLAQGMQDMSDYILPELRRRGLFRTDYPGTTLRETLGLA</sequence>
<dbReference type="PANTHER" id="PTHR30011:SF16">
    <property type="entry name" value="C2H2 FINGER DOMAIN TRANSCRIPTION FACTOR (EUROFUNG)-RELATED"/>
    <property type="match status" value="1"/>
</dbReference>
<dbReference type="OrthoDB" id="9779442at2"/>
<evidence type="ECO:0000259" key="7">
    <source>
        <dbReference type="Pfam" id="PF00296"/>
    </source>
</evidence>
<dbReference type="InterPro" id="IPR016215">
    <property type="entry name" value="NTA_MOA"/>
</dbReference>
<dbReference type="InterPro" id="IPR036661">
    <property type="entry name" value="Luciferase-like_sf"/>
</dbReference>
<dbReference type="SUPFAM" id="SSF51679">
    <property type="entry name" value="Bacterial luciferase-like"/>
    <property type="match status" value="1"/>
</dbReference>
<feature type="domain" description="Luciferase-like" evidence="7">
    <location>
        <begin position="34"/>
        <end position="388"/>
    </location>
</feature>
<evidence type="ECO:0000313" key="8">
    <source>
        <dbReference type="EMBL" id="QDL94624.1"/>
    </source>
</evidence>
<feature type="binding site" evidence="6">
    <location>
        <position position="227"/>
    </location>
    <ligand>
        <name>FMN</name>
        <dbReference type="ChEBI" id="CHEBI:58210"/>
    </ligand>
</feature>
<dbReference type="InterPro" id="IPR051260">
    <property type="entry name" value="Diverse_substr_monoxygenases"/>
</dbReference>
<geneLocation type="plasmid" evidence="9">
    <name>pd4m1c</name>
</geneLocation>
<dbReference type="GO" id="GO:0004497">
    <property type="term" value="F:monooxygenase activity"/>
    <property type="evidence" value="ECO:0007669"/>
    <property type="project" value="UniProtKB-KW"/>
</dbReference>
<dbReference type="PIRSF" id="PIRSF000337">
    <property type="entry name" value="NTA_MOA"/>
    <property type="match status" value="1"/>
</dbReference>
<keyword evidence="1 6" id="KW-0285">Flavoprotein</keyword>
<evidence type="ECO:0000256" key="4">
    <source>
        <dbReference type="ARBA" id="ARBA00023033"/>
    </source>
</evidence>
<evidence type="ECO:0000256" key="3">
    <source>
        <dbReference type="ARBA" id="ARBA00023002"/>
    </source>
</evidence>
<evidence type="ECO:0000256" key="1">
    <source>
        <dbReference type="ARBA" id="ARBA00022630"/>
    </source>
</evidence>
<evidence type="ECO:0000256" key="5">
    <source>
        <dbReference type="ARBA" id="ARBA00033748"/>
    </source>
</evidence>
<dbReference type="InterPro" id="IPR011251">
    <property type="entry name" value="Luciferase-like_dom"/>
</dbReference>
<keyword evidence="9" id="KW-1185">Reference proteome</keyword>
<dbReference type="NCBIfam" id="TIGR03860">
    <property type="entry name" value="FMN_nitrolo"/>
    <property type="match status" value="1"/>
</dbReference>
<dbReference type="PANTHER" id="PTHR30011">
    <property type="entry name" value="ALKANESULFONATE MONOOXYGENASE-RELATED"/>
    <property type="match status" value="1"/>
</dbReference>
<evidence type="ECO:0000256" key="2">
    <source>
        <dbReference type="ARBA" id="ARBA00022643"/>
    </source>
</evidence>
<dbReference type="GO" id="GO:0016705">
    <property type="term" value="F:oxidoreductase activity, acting on paired donors, with incorporation or reduction of molecular oxygen"/>
    <property type="evidence" value="ECO:0007669"/>
    <property type="project" value="InterPro"/>
</dbReference>
<keyword evidence="8" id="KW-0614">Plasmid</keyword>
<keyword evidence="3" id="KW-0560">Oxidoreductase</keyword>
<evidence type="ECO:0000313" key="9">
    <source>
        <dbReference type="Proteomes" id="UP000305888"/>
    </source>
</evidence>
<dbReference type="EMBL" id="CP040821">
    <property type="protein sequence ID" value="QDL94624.1"/>
    <property type="molecule type" value="Genomic_DNA"/>
</dbReference>
<feature type="binding site" evidence="6">
    <location>
        <position position="156"/>
    </location>
    <ligand>
        <name>FMN</name>
        <dbReference type="ChEBI" id="CHEBI:58210"/>
    </ligand>
</feature>
<protein>
    <submittedName>
        <fullName evidence="8">LLM class flavin-dependent oxidoreductase</fullName>
    </submittedName>
</protein>
<keyword evidence="2 6" id="KW-0288">FMN</keyword>
<reference evidence="8 9" key="1">
    <citation type="submission" date="2019-06" db="EMBL/GenBank/DDBJ databases">
        <title>Genome sequence of Rhodobacteraceae bacterium D4M1.</title>
        <authorList>
            <person name="Cao J."/>
        </authorList>
    </citation>
    <scope>NUCLEOTIDE SEQUENCE [LARGE SCALE GENOMIC DNA]</scope>
    <source>
        <strain evidence="8 9">D4M1</strain>
        <plasmid evidence="9">pd4m1c</plasmid>
    </source>
</reference>
<dbReference type="Gene3D" id="3.20.20.30">
    <property type="entry name" value="Luciferase-like domain"/>
    <property type="match status" value="1"/>
</dbReference>
<feature type="binding site" evidence="6">
    <location>
        <position position="58"/>
    </location>
    <ligand>
        <name>FMN</name>
        <dbReference type="ChEBI" id="CHEBI:58210"/>
    </ligand>
</feature>
<gene>
    <name evidence="8" type="ORF">FDP22_22395</name>
</gene>
<dbReference type="CDD" id="cd01095">
    <property type="entry name" value="Nitrilotriacetate_monoxgenase"/>
    <property type="match status" value="1"/>
</dbReference>
<dbReference type="KEGG" id="ppru:FDP22_22395"/>
<comment type="similarity">
    <text evidence="5">Belongs to the NtaA/SnaA/DszA monooxygenase family.</text>
</comment>
<dbReference type="AlphaFoldDB" id="A0A5B8G3D1"/>
<organism evidence="8 9">
    <name type="scientific">Paroceanicella profunda</name>
    <dbReference type="NCBI Taxonomy" id="2579971"/>
    <lineage>
        <taxon>Bacteria</taxon>
        <taxon>Pseudomonadati</taxon>
        <taxon>Pseudomonadota</taxon>
        <taxon>Alphaproteobacteria</taxon>
        <taxon>Rhodobacterales</taxon>
        <taxon>Paracoccaceae</taxon>
        <taxon>Paroceanicella</taxon>
    </lineage>
</organism>
<accession>A0A5B8G3D1</accession>
<evidence type="ECO:0000256" key="6">
    <source>
        <dbReference type="PIRSR" id="PIRSR000337-1"/>
    </source>
</evidence>
<feature type="binding site" evidence="6">
    <location>
        <position position="102"/>
    </location>
    <ligand>
        <name>FMN</name>
        <dbReference type="ChEBI" id="CHEBI:58210"/>
    </ligand>
</feature>
<dbReference type="RefSeq" id="WP_138576945.1">
    <property type="nucleotide sequence ID" value="NZ_CP040821.1"/>
</dbReference>